<protein>
    <submittedName>
        <fullName evidence="1">KilA-N domain-containing protein</fullName>
    </submittedName>
</protein>
<dbReference type="EMBL" id="JAHKPD010000011">
    <property type="protein sequence ID" value="MBU2950238.1"/>
    <property type="molecule type" value="Genomic_DNA"/>
</dbReference>
<dbReference type="Proteomes" id="UP001647509">
    <property type="component" value="Unassembled WGS sequence"/>
</dbReference>
<proteinExistence type="predicted"/>
<organism evidence="1 2">
    <name type="scientific">Pseudotamlana agarivorans</name>
    <dbReference type="NCBI Taxonomy" id="481183"/>
    <lineage>
        <taxon>Bacteria</taxon>
        <taxon>Pseudomonadati</taxon>
        <taxon>Bacteroidota</taxon>
        <taxon>Flavobacteriia</taxon>
        <taxon>Flavobacteriales</taxon>
        <taxon>Flavobacteriaceae</taxon>
        <taxon>Pseudotamlana</taxon>
    </lineage>
</organism>
<evidence type="ECO:0000313" key="2">
    <source>
        <dbReference type="Proteomes" id="UP001647509"/>
    </source>
</evidence>
<comment type="caution">
    <text evidence="1">The sequence shown here is derived from an EMBL/GenBank/DDBJ whole genome shotgun (WGS) entry which is preliminary data.</text>
</comment>
<accession>A0ACC5U7C7</accession>
<keyword evidence="2" id="KW-1185">Reference proteome</keyword>
<sequence>MSPKLKVDNKFISIASFAEKDYICLTDMVRGEEGNDHIRNWMRNRNTIEFLGIWEQLNNPSFKGVEFDTFKNQAGLNSFNLTPKKWVEATGAIGILSKSGRYGGTYAHKDIAFEFGAWISPMFKLLLIKEFQRLKEIESNQYNLEWNVKRVLSKVNYQIQTEAIKDHIIPQSKKNIDLRWLEYAEEADLLNLALFKCTAKQWKEANPNLALHGKNMRDFASINELAVLSNLESLNSEFIKSGIDKKIRYQNLNRIAEQQLEVLNKINIIKSIKKENNTTYLREDNNLNNQD</sequence>
<reference evidence="1" key="1">
    <citation type="submission" date="2021-05" db="EMBL/GenBank/DDBJ databases">
        <title>Draft genomes of bacteria isolated from model marine particles.</title>
        <authorList>
            <person name="Datta M.S."/>
            <person name="Schwartzman J.A."/>
            <person name="Enke T.N."/>
            <person name="Saavedra J."/>
            <person name="Cermak N."/>
            <person name="Cordero O.X."/>
        </authorList>
    </citation>
    <scope>NUCLEOTIDE SEQUENCE</scope>
    <source>
        <strain evidence="1">I2M19</strain>
    </source>
</reference>
<gene>
    <name evidence="1" type="ORF">KO493_05985</name>
</gene>
<name>A0ACC5U7C7_9FLAO</name>
<evidence type="ECO:0000313" key="1">
    <source>
        <dbReference type="EMBL" id="MBU2950238.1"/>
    </source>
</evidence>